<evidence type="ECO:0000256" key="8">
    <source>
        <dbReference type="ARBA" id="ARBA00022842"/>
    </source>
</evidence>
<comment type="catalytic activity">
    <reaction evidence="1">
        <text>ATP = 3',5'-cyclic AMP + diphosphate</text>
        <dbReference type="Rhea" id="RHEA:15389"/>
        <dbReference type="ChEBI" id="CHEBI:30616"/>
        <dbReference type="ChEBI" id="CHEBI:33019"/>
        <dbReference type="ChEBI" id="CHEBI:58165"/>
        <dbReference type="EC" id="4.6.1.1"/>
    </reaction>
</comment>
<organism evidence="13">
    <name type="scientific">Medioppia subpectinata</name>
    <dbReference type="NCBI Taxonomy" id="1979941"/>
    <lineage>
        <taxon>Eukaryota</taxon>
        <taxon>Metazoa</taxon>
        <taxon>Ecdysozoa</taxon>
        <taxon>Arthropoda</taxon>
        <taxon>Chelicerata</taxon>
        <taxon>Arachnida</taxon>
        <taxon>Acari</taxon>
        <taxon>Acariformes</taxon>
        <taxon>Sarcoptiformes</taxon>
        <taxon>Oribatida</taxon>
        <taxon>Brachypylina</taxon>
        <taxon>Oppioidea</taxon>
        <taxon>Oppiidae</taxon>
        <taxon>Medioppia</taxon>
    </lineage>
</organism>
<protein>
    <recommendedName>
        <fullName evidence="3">adenylate cyclase</fullName>
        <ecNumber evidence="3">4.6.1.1</ecNumber>
    </recommendedName>
</protein>
<dbReference type="GO" id="GO:0035556">
    <property type="term" value="P:intracellular signal transduction"/>
    <property type="evidence" value="ECO:0007669"/>
    <property type="project" value="InterPro"/>
</dbReference>
<evidence type="ECO:0000313" key="14">
    <source>
        <dbReference type="Proteomes" id="UP000759131"/>
    </source>
</evidence>
<evidence type="ECO:0000256" key="5">
    <source>
        <dbReference type="ARBA" id="ARBA00022723"/>
    </source>
</evidence>
<dbReference type="Pfam" id="PF00211">
    <property type="entry name" value="Guanylate_cyc"/>
    <property type="match status" value="1"/>
</dbReference>
<proteinExistence type="predicted"/>
<evidence type="ECO:0000313" key="13">
    <source>
        <dbReference type="EMBL" id="CAD7651507.1"/>
    </source>
</evidence>
<evidence type="ECO:0000256" key="4">
    <source>
        <dbReference type="ARBA" id="ARBA00022692"/>
    </source>
</evidence>
<dbReference type="PANTHER" id="PTHR45627">
    <property type="entry name" value="ADENYLATE CYCLASE TYPE 1"/>
    <property type="match status" value="1"/>
</dbReference>
<keyword evidence="4" id="KW-0812">Transmembrane</keyword>
<keyword evidence="6" id="KW-0547">Nucleotide-binding</keyword>
<sequence>MPAYSHKIEKIKTVGSTYMAASGLRPGKGSIDSVISVDEEIENLIVLIRFAMAMTKALKKFNVHRNSLYESGSDVDFKLRIGIAMGAVTA</sequence>
<evidence type="ECO:0000256" key="1">
    <source>
        <dbReference type="ARBA" id="ARBA00001593"/>
    </source>
</evidence>
<dbReference type="PROSITE" id="PS50125">
    <property type="entry name" value="GUANYLATE_CYCLASE_2"/>
    <property type="match status" value="1"/>
</dbReference>
<evidence type="ECO:0000259" key="12">
    <source>
        <dbReference type="PROSITE" id="PS50125"/>
    </source>
</evidence>
<keyword evidence="7" id="KW-0067">ATP-binding</keyword>
<dbReference type="GO" id="GO:0009190">
    <property type="term" value="P:cyclic nucleotide biosynthetic process"/>
    <property type="evidence" value="ECO:0007669"/>
    <property type="project" value="InterPro"/>
</dbReference>
<feature type="domain" description="Guanylate cyclase" evidence="12">
    <location>
        <begin position="1"/>
        <end position="90"/>
    </location>
</feature>
<keyword evidence="8" id="KW-0460">Magnesium</keyword>
<dbReference type="GO" id="GO:0007189">
    <property type="term" value="P:adenylate cyclase-activating G protein-coupled receptor signaling pathway"/>
    <property type="evidence" value="ECO:0007669"/>
    <property type="project" value="TreeGrafter"/>
</dbReference>
<dbReference type="GO" id="GO:0046872">
    <property type="term" value="F:metal ion binding"/>
    <property type="evidence" value="ECO:0007669"/>
    <property type="project" value="UniProtKB-KW"/>
</dbReference>
<keyword evidence="10" id="KW-0472">Membrane</keyword>
<name>A0A7R9M353_9ACAR</name>
<keyword evidence="9" id="KW-1133">Transmembrane helix</keyword>
<dbReference type="SUPFAM" id="SSF55073">
    <property type="entry name" value="Nucleotide cyclase"/>
    <property type="match status" value="1"/>
</dbReference>
<dbReference type="PANTHER" id="PTHR45627:SF12">
    <property type="entry name" value="ADENYLATE CYCLASE TYPE 2"/>
    <property type="match status" value="1"/>
</dbReference>
<dbReference type="InterPro" id="IPR029787">
    <property type="entry name" value="Nucleotide_cyclase"/>
</dbReference>
<dbReference type="GO" id="GO:0005886">
    <property type="term" value="C:plasma membrane"/>
    <property type="evidence" value="ECO:0007669"/>
    <property type="project" value="TreeGrafter"/>
</dbReference>
<dbReference type="Proteomes" id="UP000759131">
    <property type="component" value="Unassembled WGS sequence"/>
</dbReference>
<dbReference type="GO" id="GO:0004016">
    <property type="term" value="F:adenylate cyclase activity"/>
    <property type="evidence" value="ECO:0007669"/>
    <property type="project" value="UniProtKB-EC"/>
</dbReference>
<gene>
    <name evidence="13" type="ORF">OSB1V03_LOCUS23396</name>
</gene>
<keyword evidence="11" id="KW-0456">Lyase</keyword>
<feature type="non-terminal residue" evidence="13">
    <location>
        <position position="90"/>
    </location>
</feature>
<evidence type="ECO:0000256" key="9">
    <source>
        <dbReference type="ARBA" id="ARBA00022989"/>
    </source>
</evidence>
<keyword evidence="5" id="KW-0479">Metal-binding</keyword>
<reference evidence="13" key="1">
    <citation type="submission" date="2020-11" db="EMBL/GenBank/DDBJ databases">
        <authorList>
            <person name="Tran Van P."/>
        </authorList>
    </citation>
    <scope>NUCLEOTIDE SEQUENCE</scope>
</reference>
<evidence type="ECO:0000256" key="11">
    <source>
        <dbReference type="ARBA" id="ARBA00023239"/>
    </source>
</evidence>
<evidence type="ECO:0000256" key="7">
    <source>
        <dbReference type="ARBA" id="ARBA00022840"/>
    </source>
</evidence>
<dbReference type="EMBL" id="OC912717">
    <property type="protein sequence ID" value="CAD7651507.1"/>
    <property type="molecule type" value="Genomic_DNA"/>
</dbReference>
<evidence type="ECO:0000256" key="6">
    <source>
        <dbReference type="ARBA" id="ARBA00022741"/>
    </source>
</evidence>
<dbReference type="EMBL" id="CAJPIZ010058142">
    <property type="protein sequence ID" value="CAG2123451.1"/>
    <property type="molecule type" value="Genomic_DNA"/>
</dbReference>
<comment type="subcellular location">
    <subcellularLocation>
        <location evidence="2">Membrane</location>
        <topology evidence="2">Multi-pass membrane protein</topology>
    </subcellularLocation>
</comment>
<evidence type="ECO:0000256" key="3">
    <source>
        <dbReference type="ARBA" id="ARBA00012201"/>
    </source>
</evidence>
<dbReference type="InterPro" id="IPR001054">
    <property type="entry name" value="A/G_cyclase"/>
</dbReference>
<dbReference type="AlphaFoldDB" id="A0A7R9M353"/>
<evidence type="ECO:0000256" key="2">
    <source>
        <dbReference type="ARBA" id="ARBA00004141"/>
    </source>
</evidence>
<dbReference type="GO" id="GO:0005524">
    <property type="term" value="F:ATP binding"/>
    <property type="evidence" value="ECO:0007669"/>
    <property type="project" value="UniProtKB-KW"/>
</dbReference>
<evidence type="ECO:0000256" key="10">
    <source>
        <dbReference type="ARBA" id="ARBA00023136"/>
    </source>
</evidence>
<dbReference type="Gene3D" id="3.30.70.1230">
    <property type="entry name" value="Nucleotide cyclase"/>
    <property type="match status" value="1"/>
</dbReference>
<dbReference type="EC" id="4.6.1.1" evidence="3"/>
<keyword evidence="14" id="KW-1185">Reference proteome</keyword>
<accession>A0A7R9M353</accession>
<dbReference type="OrthoDB" id="10261550at2759"/>